<protein>
    <submittedName>
        <fullName evidence="1">Capsid</fullName>
    </submittedName>
</protein>
<proteinExistence type="predicted"/>
<dbReference type="Gene3D" id="2.60.120.20">
    <property type="match status" value="1"/>
</dbReference>
<organism evidence="1">
    <name type="scientific">uncultured virus</name>
    <dbReference type="NCBI Taxonomy" id="340016"/>
    <lineage>
        <taxon>Viruses</taxon>
        <taxon>environmental samples</taxon>
    </lineage>
</organism>
<evidence type="ECO:0000313" key="1">
    <source>
        <dbReference type="EMBL" id="AUM61953.1"/>
    </source>
</evidence>
<reference evidence="1" key="1">
    <citation type="submission" date="2017-01" db="EMBL/GenBank/DDBJ databases">
        <title>High-throughput sequencing uncovers low homogeneity in the biogeography of single-stranded DNA viruses.</title>
        <authorList>
            <person name="Pearson V.M."/>
            <person name="Rokyta D.R."/>
        </authorList>
    </citation>
    <scope>NUCLEOTIDE SEQUENCE</scope>
</reference>
<accession>A0A2K9LSV2</accession>
<name>A0A2K9LSV2_9VIRU</name>
<sequence>MAKPLSKRQRTEVRRIVQQEISPEWKCKQTKLALSPLYLDSTNTGAGISLFAPITQGLGPDDRVGRKIKVHRVDIWYSIVEARQPQLPGPIPVCAQLYRRKSSAGPLPSNGITDRYDVALYPHALWGPAPRIQGDKYGGNIHFYKLSRHWMAGAPLVTTSVWDRATPGLYVNTTTEAGFVTTGVAQTFPSHNHYPNAEVPRSDRTGAVEVYKKKALKWRSGLNVGFYDVGVDFSQDENFINFMIAYAAPVNEATAAPTHCASVVDLCWRVWFTDA</sequence>
<dbReference type="EMBL" id="KY487943">
    <property type="protein sequence ID" value="AUM61953.1"/>
    <property type="molecule type" value="Genomic_DNA"/>
</dbReference>
<dbReference type="InterPro" id="IPR029053">
    <property type="entry name" value="Viral_coat"/>
</dbReference>
<gene>
    <name evidence="1" type="primary">Cap</name>
</gene>